<dbReference type="EMBL" id="VXRY01000057">
    <property type="protein sequence ID" value="MXY32756.1"/>
    <property type="molecule type" value="Genomic_DNA"/>
</dbReference>
<feature type="region of interest" description="Disordered" evidence="1">
    <location>
        <begin position="83"/>
        <end position="102"/>
    </location>
</feature>
<evidence type="ECO:0000256" key="1">
    <source>
        <dbReference type="SAM" id="MobiDB-lite"/>
    </source>
</evidence>
<gene>
    <name evidence="2" type="ORF">F4Y60_01430</name>
</gene>
<organism evidence="2">
    <name type="scientific">Boseongicola sp. SB0664_bin_43</name>
    <dbReference type="NCBI Taxonomy" id="2604844"/>
    <lineage>
        <taxon>Bacteria</taxon>
        <taxon>Pseudomonadati</taxon>
        <taxon>Pseudomonadota</taxon>
        <taxon>Alphaproteobacteria</taxon>
        <taxon>Rhodobacterales</taxon>
        <taxon>Paracoccaceae</taxon>
        <taxon>Boseongicola</taxon>
    </lineage>
</organism>
<sequence>MANYSIKHFDRQTRKLRIPDPLLCKAVEGIREGQPDAALGGGLFKQRVARPGEGRSGGLRVVLCLRNDDTAIFLTAFAKSDQDNLTERSKRPSERQRSCIRS</sequence>
<name>A0A6B0Y173_9RHOB</name>
<protein>
    <submittedName>
        <fullName evidence="2">Type II toxin-antitoxin system RelE/ParE family toxin</fullName>
    </submittedName>
</protein>
<dbReference type="Pfam" id="PF06296">
    <property type="entry name" value="RelE"/>
    <property type="match status" value="1"/>
</dbReference>
<accession>A0A6B0Y173</accession>
<proteinExistence type="predicted"/>
<comment type="caution">
    <text evidence="2">The sequence shown here is derived from an EMBL/GenBank/DDBJ whole genome shotgun (WGS) entry which is preliminary data.</text>
</comment>
<dbReference type="InterPro" id="IPR009387">
    <property type="entry name" value="HigB-2"/>
</dbReference>
<dbReference type="AlphaFoldDB" id="A0A6B0Y173"/>
<evidence type="ECO:0000313" key="2">
    <source>
        <dbReference type="EMBL" id="MXY32756.1"/>
    </source>
</evidence>
<reference evidence="2" key="1">
    <citation type="submission" date="2019-09" db="EMBL/GenBank/DDBJ databases">
        <title>Characterisation of the sponge microbiome using genome-centric metagenomics.</title>
        <authorList>
            <person name="Engelberts J.P."/>
            <person name="Robbins S.J."/>
            <person name="De Goeij J.M."/>
            <person name="Aranda M."/>
            <person name="Bell S.C."/>
            <person name="Webster N.S."/>
        </authorList>
    </citation>
    <scope>NUCLEOTIDE SEQUENCE</scope>
    <source>
        <strain evidence="2">SB0664_bin_43</strain>
    </source>
</reference>